<evidence type="ECO:0000313" key="3">
    <source>
        <dbReference type="Proteomes" id="UP001294412"/>
    </source>
</evidence>
<dbReference type="EMBL" id="JAXLPB010000012">
    <property type="protein sequence ID" value="MDY8111117.1"/>
    <property type="molecule type" value="Genomic_DNA"/>
</dbReference>
<dbReference type="InterPro" id="IPR036249">
    <property type="entry name" value="Thioredoxin-like_sf"/>
</dbReference>
<dbReference type="Pfam" id="PF00578">
    <property type="entry name" value="AhpC-TSA"/>
    <property type="match status" value="1"/>
</dbReference>
<dbReference type="InterPro" id="IPR013766">
    <property type="entry name" value="Thioredoxin_domain"/>
</dbReference>
<dbReference type="RefSeq" id="WP_322189269.1">
    <property type="nucleotide sequence ID" value="NZ_JAXLPB010000012.1"/>
</dbReference>
<dbReference type="InterPro" id="IPR000866">
    <property type="entry name" value="AhpC/TSA"/>
</dbReference>
<sequence length="175" mass="19323">MSHTTPIPGQPAPSLTVEALGGKAIDIAADRPKNFTVVFFYRGLHCPICRKQLEELNEKLDAFDEIGVTAHVVSMDEKERAEKQKAEWSIGNLSIGFGLTEKSAREWGLFMSQKEQDAEPDRFAEPGIAVIKPDGTLYSLHLQNVPFARPTIDGLVEGLSFIIENDYPIRGKLAA</sequence>
<dbReference type="Proteomes" id="UP001294412">
    <property type="component" value="Unassembled WGS sequence"/>
</dbReference>
<keyword evidence="3" id="KW-1185">Reference proteome</keyword>
<name>A0ABU5I7M5_9HYPH</name>
<accession>A0ABU5I7M5</accession>
<evidence type="ECO:0000259" key="1">
    <source>
        <dbReference type="PROSITE" id="PS51352"/>
    </source>
</evidence>
<dbReference type="PROSITE" id="PS51352">
    <property type="entry name" value="THIOREDOXIN_2"/>
    <property type="match status" value="1"/>
</dbReference>
<reference evidence="2 3" key="1">
    <citation type="submission" date="2023-12" db="EMBL/GenBank/DDBJ databases">
        <title>Description of Novel Strain Fulvimarina sp. 2208YS6-2-32 isolated from Uroteuthis (Photololigo) edulis.</title>
        <authorList>
            <person name="Park J.-S."/>
        </authorList>
    </citation>
    <scope>NUCLEOTIDE SEQUENCE [LARGE SCALE GENOMIC DNA]</scope>
    <source>
        <strain evidence="2 3">2208YS6-2-32</strain>
    </source>
</reference>
<protein>
    <submittedName>
        <fullName evidence="2">Redoxin domain-containing protein</fullName>
    </submittedName>
</protein>
<dbReference type="Gene3D" id="3.40.30.10">
    <property type="entry name" value="Glutaredoxin"/>
    <property type="match status" value="1"/>
</dbReference>
<feature type="domain" description="Thioredoxin" evidence="1">
    <location>
        <begin position="6"/>
        <end position="164"/>
    </location>
</feature>
<dbReference type="SUPFAM" id="SSF52833">
    <property type="entry name" value="Thioredoxin-like"/>
    <property type="match status" value="1"/>
</dbReference>
<comment type="caution">
    <text evidence="2">The sequence shown here is derived from an EMBL/GenBank/DDBJ whole genome shotgun (WGS) entry which is preliminary data.</text>
</comment>
<evidence type="ECO:0000313" key="2">
    <source>
        <dbReference type="EMBL" id="MDY8111117.1"/>
    </source>
</evidence>
<gene>
    <name evidence="2" type="ORF">U0C82_18505</name>
</gene>
<proteinExistence type="predicted"/>
<organism evidence="2 3">
    <name type="scientific">Fulvimarina uroteuthidis</name>
    <dbReference type="NCBI Taxonomy" id="3098149"/>
    <lineage>
        <taxon>Bacteria</taxon>
        <taxon>Pseudomonadati</taxon>
        <taxon>Pseudomonadota</taxon>
        <taxon>Alphaproteobacteria</taxon>
        <taxon>Hyphomicrobiales</taxon>
        <taxon>Aurantimonadaceae</taxon>
        <taxon>Fulvimarina</taxon>
    </lineage>
</organism>